<dbReference type="GO" id="GO:0004843">
    <property type="term" value="F:cysteine-type deubiquitinase activity"/>
    <property type="evidence" value="ECO:0007669"/>
    <property type="project" value="TreeGrafter"/>
</dbReference>
<accession>A0A317XS27</accession>
<dbReference type="STRING" id="1882483.A0A317XS27"/>
<dbReference type="SUPFAM" id="SSF54001">
    <property type="entry name" value="Cysteine proteinases"/>
    <property type="match status" value="1"/>
</dbReference>
<evidence type="ECO:0000259" key="2">
    <source>
        <dbReference type="PROSITE" id="PS50802"/>
    </source>
</evidence>
<dbReference type="OrthoDB" id="415023at2759"/>
<organism evidence="3 4">
    <name type="scientific">Testicularia cyperi</name>
    <dbReference type="NCBI Taxonomy" id="1882483"/>
    <lineage>
        <taxon>Eukaryota</taxon>
        <taxon>Fungi</taxon>
        <taxon>Dikarya</taxon>
        <taxon>Basidiomycota</taxon>
        <taxon>Ustilaginomycotina</taxon>
        <taxon>Ustilaginomycetes</taxon>
        <taxon>Ustilaginales</taxon>
        <taxon>Anthracoideaceae</taxon>
        <taxon>Testicularia</taxon>
    </lineage>
</organism>
<dbReference type="InParanoid" id="A0A317XS27"/>
<feature type="compositionally biased region" description="Basic and acidic residues" evidence="1">
    <location>
        <begin position="60"/>
        <end position="80"/>
    </location>
</feature>
<keyword evidence="4" id="KW-1185">Reference proteome</keyword>
<dbReference type="Pfam" id="PF02338">
    <property type="entry name" value="OTU"/>
    <property type="match status" value="1"/>
</dbReference>
<proteinExistence type="predicted"/>
<dbReference type="InterPro" id="IPR050704">
    <property type="entry name" value="Peptidase_C85-like"/>
</dbReference>
<dbReference type="PANTHER" id="PTHR12419">
    <property type="entry name" value="OTU DOMAIN CONTAINING PROTEIN"/>
    <property type="match status" value="1"/>
</dbReference>
<gene>
    <name evidence="3" type="ORF">BCV70DRAFT_236632</name>
</gene>
<dbReference type="InterPro" id="IPR038765">
    <property type="entry name" value="Papain-like_cys_pep_sf"/>
</dbReference>
<name>A0A317XS27_9BASI</name>
<protein>
    <submittedName>
        <fullName evidence="3">Cysteine proteinase</fullName>
    </submittedName>
</protein>
<sequence length="364" mass="40436">MPRKTKKAARPALGDHNDSLRRDLQTVKDTSTFSASADPSTGEENDNAFDIADDLLAALDARDAAEAAEREAKKEEDDSKRRNKPHSLRDAVSGILYPSHQNKESFATSSESHQPAEAIESTHQHQRKSSIRRIFGSSPKSSDTSTDLASAGPKKRMNRQQQRKERKAAEMETVRRQAEEEVKANGGQPDLAEIERQGINAMCQTLGVTMHEITPDGHCLYAAVADQLNLRRKGREPVDYKSTRRATANEMRSHPHEYKPFISDSDEHMAGIDNREAGTLNTEQAQEKHYMTYCDAVENTGVWGGQPEILALTRAFGTQINVIQAGVPILKVGEGEFEGEPLTISYHRKMYGLGEHYNSLRPAA</sequence>
<feature type="compositionally biased region" description="Acidic residues" evidence="1">
    <location>
        <begin position="41"/>
        <end position="53"/>
    </location>
</feature>
<feature type="compositionally biased region" description="Basic and acidic residues" evidence="1">
    <location>
        <begin position="167"/>
        <end position="183"/>
    </location>
</feature>
<evidence type="ECO:0000313" key="4">
    <source>
        <dbReference type="Proteomes" id="UP000246740"/>
    </source>
</evidence>
<evidence type="ECO:0000313" key="3">
    <source>
        <dbReference type="EMBL" id="PWZ01126.1"/>
    </source>
</evidence>
<dbReference type="EMBL" id="KZ819191">
    <property type="protein sequence ID" value="PWZ01126.1"/>
    <property type="molecule type" value="Genomic_DNA"/>
</dbReference>
<dbReference type="CDD" id="cd22748">
    <property type="entry name" value="OTU_OTUD6-like"/>
    <property type="match status" value="1"/>
</dbReference>
<dbReference type="PANTHER" id="PTHR12419:SF7">
    <property type="entry name" value="OTU DOMAIN-CONTAINING PROTEIN 3"/>
    <property type="match status" value="1"/>
</dbReference>
<feature type="compositionally biased region" description="Basic and acidic residues" evidence="1">
    <location>
        <begin position="13"/>
        <end position="26"/>
    </location>
</feature>
<dbReference type="PROSITE" id="PS50802">
    <property type="entry name" value="OTU"/>
    <property type="match status" value="1"/>
</dbReference>
<dbReference type="AlphaFoldDB" id="A0A317XS27"/>
<feature type="domain" description="OTU" evidence="2">
    <location>
        <begin position="208"/>
        <end position="363"/>
    </location>
</feature>
<dbReference type="GO" id="GO:0016579">
    <property type="term" value="P:protein deubiquitination"/>
    <property type="evidence" value="ECO:0007669"/>
    <property type="project" value="TreeGrafter"/>
</dbReference>
<feature type="compositionally biased region" description="Polar residues" evidence="1">
    <location>
        <begin position="104"/>
        <end position="113"/>
    </location>
</feature>
<dbReference type="FunCoup" id="A0A317XS27">
    <property type="interactions" value="303"/>
</dbReference>
<dbReference type="Proteomes" id="UP000246740">
    <property type="component" value="Unassembled WGS sequence"/>
</dbReference>
<feature type="region of interest" description="Disordered" evidence="1">
    <location>
        <begin position="1"/>
        <end position="191"/>
    </location>
</feature>
<feature type="region of interest" description="Disordered" evidence="1">
    <location>
        <begin position="238"/>
        <end position="263"/>
    </location>
</feature>
<evidence type="ECO:0000256" key="1">
    <source>
        <dbReference type="SAM" id="MobiDB-lite"/>
    </source>
</evidence>
<feature type="compositionally biased region" description="Basic and acidic residues" evidence="1">
    <location>
        <begin position="251"/>
        <end position="263"/>
    </location>
</feature>
<feature type="compositionally biased region" description="Polar residues" evidence="1">
    <location>
        <begin position="138"/>
        <end position="148"/>
    </location>
</feature>
<dbReference type="InterPro" id="IPR003323">
    <property type="entry name" value="OTU_dom"/>
</dbReference>
<feature type="compositionally biased region" description="Polar residues" evidence="1">
    <location>
        <begin position="27"/>
        <end position="39"/>
    </location>
</feature>
<dbReference type="Gene3D" id="3.90.70.80">
    <property type="match status" value="1"/>
</dbReference>
<reference evidence="3 4" key="1">
    <citation type="journal article" date="2018" name="Mol. Biol. Evol.">
        <title>Broad Genomic Sampling Reveals a Smut Pathogenic Ancestry of the Fungal Clade Ustilaginomycotina.</title>
        <authorList>
            <person name="Kijpornyongpan T."/>
            <person name="Mondo S.J."/>
            <person name="Barry K."/>
            <person name="Sandor L."/>
            <person name="Lee J."/>
            <person name="Lipzen A."/>
            <person name="Pangilinan J."/>
            <person name="LaButti K."/>
            <person name="Hainaut M."/>
            <person name="Henrissat B."/>
            <person name="Grigoriev I.V."/>
            <person name="Spatafora J.W."/>
            <person name="Aime M.C."/>
        </authorList>
    </citation>
    <scope>NUCLEOTIDE SEQUENCE [LARGE SCALE GENOMIC DNA]</scope>
    <source>
        <strain evidence="3 4">MCA 3645</strain>
    </source>
</reference>